<dbReference type="PROSITE" id="PS50043">
    <property type="entry name" value="HTH_LUXR_2"/>
    <property type="match status" value="1"/>
</dbReference>
<evidence type="ECO:0000256" key="1">
    <source>
        <dbReference type="ARBA" id="ARBA00022553"/>
    </source>
</evidence>
<dbReference type="PRINTS" id="PR00038">
    <property type="entry name" value="HTHLUXR"/>
</dbReference>
<dbReference type="EMBL" id="MSIE01000089">
    <property type="protein sequence ID" value="OLF08974.1"/>
    <property type="molecule type" value="Genomic_DNA"/>
</dbReference>
<dbReference type="SMART" id="SM00448">
    <property type="entry name" value="REC"/>
    <property type="match status" value="1"/>
</dbReference>
<feature type="domain" description="HTH luxR-type" evidence="6">
    <location>
        <begin position="149"/>
        <end position="214"/>
    </location>
</feature>
<reference evidence="8 9" key="1">
    <citation type="submission" date="2016-12" db="EMBL/GenBank/DDBJ databases">
        <title>The draft genome sequence of Actinophytocola sp. 11-183.</title>
        <authorList>
            <person name="Wang W."/>
            <person name="Yuan L."/>
        </authorList>
    </citation>
    <scope>NUCLEOTIDE SEQUENCE [LARGE SCALE GENOMIC DNA]</scope>
    <source>
        <strain evidence="8 9">11-183</strain>
    </source>
</reference>
<dbReference type="RefSeq" id="WP_075129815.1">
    <property type="nucleotide sequence ID" value="NZ_MSIE01000089.1"/>
</dbReference>
<dbReference type="PROSITE" id="PS00622">
    <property type="entry name" value="HTH_LUXR_1"/>
    <property type="match status" value="1"/>
</dbReference>
<evidence type="ECO:0000259" key="7">
    <source>
        <dbReference type="PROSITE" id="PS50110"/>
    </source>
</evidence>
<feature type="domain" description="Response regulatory" evidence="7">
    <location>
        <begin position="9"/>
        <end position="125"/>
    </location>
</feature>
<dbReference type="InterPro" id="IPR000792">
    <property type="entry name" value="Tscrpt_reg_LuxR_C"/>
</dbReference>
<evidence type="ECO:0000313" key="9">
    <source>
        <dbReference type="Proteomes" id="UP000185596"/>
    </source>
</evidence>
<dbReference type="CDD" id="cd06170">
    <property type="entry name" value="LuxR_C_like"/>
    <property type="match status" value="1"/>
</dbReference>
<dbReference type="InterPro" id="IPR058245">
    <property type="entry name" value="NreC/VraR/RcsB-like_REC"/>
</dbReference>
<dbReference type="InterPro" id="IPR001789">
    <property type="entry name" value="Sig_transdc_resp-reg_receiver"/>
</dbReference>
<protein>
    <submittedName>
        <fullName evidence="8">DNA-binding response regulator</fullName>
    </submittedName>
</protein>
<dbReference type="AlphaFoldDB" id="A0A1Q8C3S2"/>
<evidence type="ECO:0000313" key="8">
    <source>
        <dbReference type="EMBL" id="OLF08974.1"/>
    </source>
</evidence>
<proteinExistence type="predicted"/>
<accession>A0A1Q8C3S2</accession>
<keyword evidence="2" id="KW-0805">Transcription regulation</keyword>
<dbReference type="PROSITE" id="PS50110">
    <property type="entry name" value="RESPONSE_REGULATORY"/>
    <property type="match status" value="1"/>
</dbReference>
<evidence type="ECO:0000256" key="4">
    <source>
        <dbReference type="ARBA" id="ARBA00023163"/>
    </source>
</evidence>
<dbReference type="InterPro" id="IPR011006">
    <property type="entry name" value="CheY-like_superfamily"/>
</dbReference>
<name>A0A1Q8C3S2_9PSEU</name>
<dbReference type="STRING" id="1912961.BU204_33470"/>
<dbReference type="SMART" id="SM00421">
    <property type="entry name" value="HTH_LUXR"/>
    <property type="match status" value="1"/>
</dbReference>
<dbReference type="Pfam" id="PF00196">
    <property type="entry name" value="GerE"/>
    <property type="match status" value="1"/>
</dbReference>
<keyword evidence="4" id="KW-0804">Transcription</keyword>
<dbReference type="SUPFAM" id="SSF46894">
    <property type="entry name" value="C-terminal effector domain of the bipartite response regulators"/>
    <property type="match status" value="1"/>
</dbReference>
<evidence type="ECO:0000259" key="6">
    <source>
        <dbReference type="PROSITE" id="PS50043"/>
    </source>
</evidence>
<dbReference type="InterPro" id="IPR016032">
    <property type="entry name" value="Sig_transdc_resp-reg_C-effctor"/>
</dbReference>
<dbReference type="GO" id="GO:0000160">
    <property type="term" value="P:phosphorelay signal transduction system"/>
    <property type="evidence" value="ECO:0007669"/>
    <property type="project" value="InterPro"/>
</dbReference>
<dbReference type="PANTHER" id="PTHR43214:SF24">
    <property type="entry name" value="TRANSCRIPTIONAL REGULATORY PROTEIN NARL-RELATED"/>
    <property type="match status" value="1"/>
</dbReference>
<gene>
    <name evidence="8" type="ORF">BU204_33470</name>
</gene>
<keyword evidence="9" id="KW-1185">Reference proteome</keyword>
<dbReference type="PANTHER" id="PTHR43214">
    <property type="entry name" value="TWO-COMPONENT RESPONSE REGULATOR"/>
    <property type="match status" value="1"/>
</dbReference>
<organism evidence="8 9">
    <name type="scientific">Actinophytocola xanthii</name>
    <dbReference type="NCBI Taxonomy" id="1912961"/>
    <lineage>
        <taxon>Bacteria</taxon>
        <taxon>Bacillati</taxon>
        <taxon>Actinomycetota</taxon>
        <taxon>Actinomycetes</taxon>
        <taxon>Pseudonocardiales</taxon>
        <taxon>Pseudonocardiaceae</taxon>
    </lineage>
</organism>
<evidence type="ECO:0000256" key="5">
    <source>
        <dbReference type="PROSITE-ProRule" id="PRU00169"/>
    </source>
</evidence>
<feature type="modified residue" description="4-aspartylphosphate" evidence="5">
    <location>
        <position position="60"/>
    </location>
</feature>
<sequence>MVSNPVPYRIFLVDDHEIVRRGIADLFEDEPDLEIVGEAASVAEALARVPGSGADIAILDVRLGDGNGVELCRDLRSQLPELRCLILTSYSDDEALLNAIIAGAAGFVLKEVLGSDLITAVRTVAEGTSLMDGRTTEMLMRRLRQGRAGDSPLDQLTDQERAVFELIGEGLTNRQIAERLYLAEKTVKNYVSHLLAKLGMQRRTQAAVLAAELKSRRPEG</sequence>
<dbReference type="GO" id="GO:0006355">
    <property type="term" value="P:regulation of DNA-templated transcription"/>
    <property type="evidence" value="ECO:0007669"/>
    <property type="project" value="InterPro"/>
</dbReference>
<comment type="caution">
    <text evidence="8">The sequence shown here is derived from an EMBL/GenBank/DDBJ whole genome shotgun (WGS) entry which is preliminary data.</text>
</comment>
<dbReference type="Proteomes" id="UP000185596">
    <property type="component" value="Unassembled WGS sequence"/>
</dbReference>
<dbReference type="CDD" id="cd17535">
    <property type="entry name" value="REC_NarL-like"/>
    <property type="match status" value="1"/>
</dbReference>
<dbReference type="Gene3D" id="3.40.50.2300">
    <property type="match status" value="1"/>
</dbReference>
<dbReference type="InterPro" id="IPR039420">
    <property type="entry name" value="WalR-like"/>
</dbReference>
<evidence type="ECO:0000256" key="2">
    <source>
        <dbReference type="ARBA" id="ARBA00023015"/>
    </source>
</evidence>
<dbReference type="Pfam" id="PF00072">
    <property type="entry name" value="Response_reg"/>
    <property type="match status" value="1"/>
</dbReference>
<keyword evidence="3 8" id="KW-0238">DNA-binding</keyword>
<dbReference type="SUPFAM" id="SSF52172">
    <property type="entry name" value="CheY-like"/>
    <property type="match status" value="1"/>
</dbReference>
<dbReference type="GO" id="GO:0003677">
    <property type="term" value="F:DNA binding"/>
    <property type="evidence" value="ECO:0007669"/>
    <property type="project" value="UniProtKB-KW"/>
</dbReference>
<keyword evidence="1 5" id="KW-0597">Phosphoprotein</keyword>
<evidence type="ECO:0000256" key="3">
    <source>
        <dbReference type="ARBA" id="ARBA00023125"/>
    </source>
</evidence>